<dbReference type="Proteomes" id="UP000657075">
    <property type="component" value="Unassembled WGS sequence"/>
</dbReference>
<dbReference type="AlphaFoldDB" id="A0A830E6W3"/>
<dbReference type="FunFam" id="3.30.300.30:FF:000008">
    <property type="entry name" value="2,3-dihydroxybenzoate-AMP ligase"/>
    <property type="match status" value="1"/>
</dbReference>
<dbReference type="GeneID" id="76207115"/>
<keyword evidence="4" id="KW-0443">Lipid metabolism</keyword>
<evidence type="ECO:0000313" key="9">
    <source>
        <dbReference type="Proteomes" id="UP000657075"/>
    </source>
</evidence>
<reference evidence="7" key="4">
    <citation type="journal article" date="2023" name="Microbiol. Resour. Announc.">
        <title>Complete Genome Sequence of Vulcanisaeta souniana Strain IC-059, a Hyperthermophilic Archaeon Isolated from Hot Spring Water in Japan.</title>
        <authorList>
            <person name="Kato S."/>
            <person name="Itoh T."/>
            <person name="Wu L."/>
            <person name="Ma J."/>
            <person name="Ohkuma M."/>
        </authorList>
    </citation>
    <scope>NUCLEOTIDE SEQUENCE</scope>
    <source>
        <strain evidence="7">JCM 11219</strain>
    </source>
</reference>
<dbReference type="OrthoDB" id="35688at2157"/>
<evidence type="ECO:0000256" key="3">
    <source>
        <dbReference type="ARBA" id="ARBA00022832"/>
    </source>
</evidence>
<feature type="domain" description="AMP-binding enzyme C-terminal" evidence="6">
    <location>
        <begin position="458"/>
        <end position="538"/>
    </location>
</feature>
<evidence type="ECO:0000259" key="6">
    <source>
        <dbReference type="Pfam" id="PF13193"/>
    </source>
</evidence>
<keyword evidence="10" id="KW-1185">Reference proteome</keyword>
<dbReference type="PANTHER" id="PTHR43859">
    <property type="entry name" value="ACYL-ACTIVATING ENZYME"/>
    <property type="match status" value="1"/>
</dbReference>
<dbReference type="InterPro" id="IPR020845">
    <property type="entry name" value="AMP-binding_CS"/>
</dbReference>
<dbReference type="PANTHER" id="PTHR43859:SF4">
    <property type="entry name" value="BUTANOATE--COA LIGASE AAE1-RELATED"/>
    <property type="match status" value="1"/>
</dbReference>
<sequence length="553" mass="62531">MNTQHYEYQLTLDKIIRKAAQIYPNTEVVHAPPGGPIIRSNYAKEWDRIQRLGSVLEELGAIPGEPGKFGSKIAVLDWNTIMHFELYYGVPMYGAVLHTVNVLLSPEDIIYTMMHAQDDILFINEDFTSLARVATSLIKTIKKVVIMSNKPDHEEVTFDGAEVYWYEDLIRDARPYNFQELSENMVATMMFTSGTTGRPKGTYFTHRQLVLHAMSVALSLSAPPINANIYDVAMPLVPMFHVHAWGLPYIAALTGIKQVYPGRFDWGWVLKTIKEEGVTITNGVPTILYNLLYHPDSPKYDLSGLKFIIGGSALPRGLLEEANRRGIRVVQGFGLTETAPVILLTMEKSNMKDWPEERKREIILSAGLPIPLVDVRVVDENGRDVPRDGKTMGELVVRAPWITREYLGDPEKTRNAWRDDWFHTDDIAVWDSEGYVWIMDRAKDVIKSGGEWISSTRLEDLISTHPAVYEVAVIGAPHPKWGERPVAIVVPKPGQDITEGEIRKYLMELVNEGKMPKWWVPDKVIIVNSELPKTSTGKIDKKALKDRLSITLD</sequence>
<name>A0A830E6W3_9CREN</name>
<proteinExistence type="inferred from homology"/>
<evidence type="ECO:0000313" key="8">
    <source>
        <dbReference type="EMBL" id="GGI75780.1"/>
    </source>
</evidence>
<evidence type="ECO:0000256" key="2">
    <source>
        <dbReference type="ARBA" id="ARBA00022598"/>
    </source>
</evidence>
<dbReference type="NCBIfam" id="NF004837">
    <property type="entry name" value="PRK06187.1"/>
    <property type="match status" value="1"/>
</dbReference>
<dbReference type="InterPro" id="IPR045851">
    <property type="entry name" value="AMP-bd_C_sf"/>
</dbReference>
<reference evidence="8" key="2">
    <citation type="submission" date="2020-09" db="EMBL/GenBank/DDBJ databases">
        <authorList>
            <person name="Sun Q."/>
            <person name="Ohkuma M."/>
        </authorList>
    </citation>
    <scope>NUCLEOTIDE SEQUENCE</scope>
    <source>
        <strain evidence="8">JCM 11219</strain>
    </source>
</reference>
<organism evidence="8 9">
    <name type="scientific">Vulcanisaeta souniana JCM 11219</name>
    <dbReference type="NCBI Taxonomy" id="1293586"/>
    <lineage>
        <taxon>Archaea</taxon>
        <taxon>Thermoproteota</taxon>
        <taxon>Thermoprotei</taxon>
        <taxon>Thermoproteales</taxon>
        <taxon>Thermoproteaceae</taxon>
        <taxon>Vulcanisaeta</taxon>
    </lineage>
</organism>
<dbReference type="EMBL" id="AP026830">
    <property type="protein sequence ID" value="BDR92473.1"/>
    <property type="molecule type" value="Genomic_DNA"/>
</dbReference>
<keyword evidence="3" id="KW-0276">Fatty acid metabolism</keyword>
<dbReference type="RefSeq" id="WP_188603014.1">
    <property type="nucleotide sequence ID" value="NZ_AP026830.1"/>
</dbReference>
<dbReference type="Proteomes" id="UP001060771">
    <property type="component" value="Chromosome"/>
</dbReference>
<reference evidence="10" key="3">
    <citation type="submission" date="2022-09" db="EMBL/GenBank/DDBJ databases">
        <title>Complete genome sequence of Vulcanisaeta souniana.</title>
        <authorList>
            <person name="Kato S."/>
            <person name="Itoh T."/>
            <person name="Ohkuma M."/>
        </authorList>
    </citation>
    <scope>NUCLEOTIDE SEQUENCE [LARGE SCALE GENOMIC DNA]</scope>
    <source>
        <strain evidence="10">JCM 11219</strain>
    </source>
</reference>
<accession>A0A830E6W3</accession>
<dbReference type="Pfam" id="PF00501">
    <property type="entry name" value="AMP-binding"/>
    <property type="match status" value="1"/>
</dbReference>
<dbReference type="Pfam" id="PF13193">
    <property type="entry name" value="AMP-binding_C"/>
    <property type="match status" value="1"/>
</dbReference>
<dbReference type="SUPFAM" id="SSF56801">
    <property type="entry name" value="Acetyl-CoA synthetase-like"/>
    <property type="match status" value="1"/>
</dbReference>
<keyword evidence="2 8" id="KW-0436">Ligase</keyword>
<dbReference type="EMBL" id="BMNM01000003">
    <property type="protein sequence ID" value="GGI75780.1"/>
    <property type="molecule type" value="Genomic_DNA"/>
</dbReference>
<dbReference type="Gene3D" id="3.40.50.12780">
    <property type="entry name" value="N-terminal domain of ligase-like"/>
    <property type="match status" value="1"/>
</dbReference>
<protein>
    <submittedName>
        <fullName evidence="8">AMP-dependent ligase</fullName>
    </submittedName>
</protein>
<reference evidence="8" key="1">
    <citation type="journal article" date="2014" name="Int. J. Syst. Evol. Microbiol.">
        <title>Complete genome sequence of Corynebacterium casei LMG S-19264T (=DSM 44701T), isolated from a smear-ripened cheese.</title>
        <authorList>
            <consortium name="US DOE Joint Genome Institute (JGI-PGF)"/>
            <person name="Walter F."/>
            <person name="Albersmeier A."/>
            <person name="Kalinowski J."/>
            <person name="Ruckert C."/>
        </authorList>
    </citation>
    <scope>NUCLEOTIDE SEQUENCE</scope>
    <source>
        <strain evidence="8">JCM 11219</strain>
    </source>
</reference>
<evidence type="ECO:0000259" key="5">
    <source>
        <dbReference type="Pfam" id="PF00501"/>
    </source>
</evidence>
<evidence type="ECO:0000313" key="10">
    <source>
        <dbReference type="Proteomes" id="UP001060771"/>
    </source>
</evidence>
<comment type="similarity">
    <text evidence="1">Belongs to the ATP-dependent AMP-binding enzyme family.</text>
</comment>
<dbReference type="InterPro" id="IPR000873">
    <property type="entry name" value="AMP-dep_synth/lig_dom"/>
</dbReference>
<evidence type="ECO:0000256" key="4">
    <source>
        <dbReference type="ARBA" id="ARBA00023098"/>
    </source>
</evidence>
<evidence type="ECO:0000256" key="1">
    <source>
        <dbReference type="ARBA" id="ARBA00006432"/>
    </source>
</evidence>
<dbReference type="InterPro" id="IPR042099">
    <property type="entry name" value="ANL_N_sf"/>
</dbReference>
<dbReference type="InterPro" id="IPR025110">
    <property type="entry name" value="AMP-bd_C"/>
</dbReference>
<gene>
    <name evidence="8" type="ORF">GCM10007112_10750</name>
    <name evidence="7" type="ORF">Vsou_15660</name>
</gene>
<feature type="domain" description="AMP-dependent synthetase/ligase" evidence="5">
    <location>
        <begin position="17"/>
        <end position="407"/>
    </location>
</feature>
<dbReference type="Gene3D" id="3.30.300.30">
    <property type="match status" value="1"/>
</dbReference>
<dbReference type="GO" id="GO:0016874">
    <property type="term" value="F:ligase activity"/>
    <property type="evidence" value="ECO:0007669"/>
    <property type="project" value="UniProtKB-KW"/>
</dbReference>
<dbReference type="PROSITE" id="PS00455">
    <property type="entry name" value="AMP_BINDING"/>
    <property type="match status" value="1"/>
</dbReference>
<dbReference type="GO" id="GO:0006631">
    <property type="term" value="P:fatty acid metabolic process"/>
    <property type="evidence" value="ECO:0007669"/>
    <property type="project" value="UniProtKB-KW"/>
</dbReference>
<evidence type="ECO:0000313" key="7">
    <source>
        <dbReference type="EMBL" id="BDR92473.1"/>
    </source>
</evidence>